<dbReference type="InterPro" id="IPR002048">
    <property type="entry name" value="EF_hand_dom"/>
</dbReference>
<protein>
    <recommendedName>
        <fullName evidence="3">EF-hand domain-containing protein</fullName>
    </recommendedName>
</protein>
<dbReference type="PANTHER" id="PTHR23048">
    <property type="entry name" value="MYOSIN LIGHT CHAIN 1, 3"/>
    <property type="match status" value="1"/>
</dbReference>
<dbReference type="InterPro" id="IPR018247">
    <property type="entry name" value="EF_Hand_1_Ca_BS"/>
</dbReference>
<organism evidence="4 5">
    <name type="scientific">Tegillarca granosa</name>
    <name type="common">Malaysian cockle</name>
    <name type="synonym">Anadara granosa</name>
    <dbReference type="NCBI Taxonomy" id="220873"/>
    <lineage>
        <taxon>Eukaryota</taxon>
        <taxon>Metazoa</taxon>
        <taxon>Spiralia</taxon>
        <taxon>Lophotrochozoa</taxon>
        <taxon>Mollusca</taxon>
        <taxon>Bivalvia</taxon>
        <taxon>Autobranchia</taxon>
        <taxon>Pteriomorphia</taxon>
        <taxon>Arcoida</taxon>
        <taxon>Arcoidea</taxon>
        <taxon>Arcidae</taxon>
        <taxon>Tegillarca</taxon>
    </lineage>
</organism>
<dbReference type="SMART" id="SM00054">
    <property type="entry name" value="EFh"/>
    <property type="match status" value="4"/>
</dbReference>
<keyword evidence="2" id="KW-0106">Calcium</keyword>
<evidence type="ECO:0000256" key="2">
    <source>
        <dbReference type="ARBA" id="ARBA00022837"/>
    </source>
</evidence>
<dbReference type="PROSITE" id="PS50222">
    <property type="entry name" value="EF_HAND_2"/>
    <property type="match status" value="4"/>
</dbReference>
<dbReference type="InterPro" id="IPR050230">
    <property type="entry name" value="CALM/Myosin/TropC-like"/>
</dbReference>
<gene>
    <name evidence="4" type="ORF">KUTeg_014401</name>
</gene>
<dbReference type="EMBL" id="JARBDR010000657">
    <property type="protein sequence ID" value="KAJ8309527.1"/>
    <property type="molecule type" value="Genomic_DNA"/>
</dbReference>
<dbReference type="Proteomes" id="UP001217089">
    <property type="component" value="Unassembled WGS sequence"/>
</dbReference>
<evidence type="ECO:0000313" key="4">
    <source>
        <dbReference type="EMBL" id="KAJ8309527.1"/>
    </source>
</evidence>
<feature type="domain" description="EF-hand" evidence="3">
    <location>
        <begin position="95"/>
        <end position="130"/>
    </location>
</feature>
<dbReference type="Gene3D" id="1.10.238.10">
    <property type="entry name" value="EF-hand"/>
    <property type="match status" value="2"/>
</dbReference>
<dbReference type="Pfam" id="PF13499">
    <property type="entry name" value="EF-hand_7"/>
    <property type="match status" value="2"/>
</dbReference>
<feature type="domain" description="EF-hand" evidence="3">
    <location>
        <begin position="131"/>
        <end position="157"/>
    </location>
</feature>
<sequence length="157" mass="17862">MLEEDSVEIRKNYLDQGQDELELPPEVIEAYKDAFRLFDKNNDGSISAKELGEVINALGCKTDTEFLENLIKDNDFDGSGQIEFNEFIKMMSKANKEQDLREAFKVFDKNGDGKISKMELKTVLESLGQHLTDRELDDMMNEADTNHDGAVDFEGIK</sequence>
<dbReference type="PROSITE" id="PS00018">
    <property type="entry name" value="EF_HAND_1"/>
    <property type="match status" value="2"/>
</dbReference>
<dbReference type="SUPFAM" id="SSF47473">
    <property type="entry name" value="EF-hand"/>
    <property type="match status" value="1"/>
</dbReference>
<evidence type="ECO:0000259" key="3">
    <source>
        <dbReference type="PROSITE" id="PS50222"/>
    </source>
</evidence>
<dbReference type="PANTHER" id="PTHR23048:SF0">
    <property type="entry name" value="CALMODULIN LIKE 3"/>
    <property type="match status" value="1"/>
</dbReference>
<evidence type="ECO:0000313" key="5">
    <source>
        <dbReference type="Proteomes" id="UP001217089"/>
    </source>
</evidence>
<feature type="domain" description="EF-hand" evidence="3">
    <location>
        <begin position="26"/>
        <end position="61"/>
    </location>
</feature>
<dbReference type="CDD" id="cd00051">
    <property type="entry name" value="EFh"/>
    <property type="match status" value="2"/>
</dbReference>
<name>A0ABQ9EZX3_TEGGR</name>
<keyword evidence="1" id="KW-0677">Repeat</keyword>
<comment type="caution">
    <text evidence="4">The sequence shown here is derived from an EMBL/GenBank/DDBJ whole genome shotgun (WGS) entry which is preliminary data.</text>
</comment>
<accession>A0ABQ9EZX3</accession>
<evidence type="ECO:0000256" key="1">
    <source>
        <dbReference type="ARBA" id="ARBA00022737"/>
    </source>
</evidence>
<reference evidence="4 5" key="1">
    <citation type="submission" date="2022-12" db="EMBL/GenBank/DDBJ databases">
        <title>Chromosome-level genome of Tegillarca granosa.</title>
        <authorList>
            <person name="Kim J."/>
        </authorList>
    </citation>
    <scope>NUCLEOTIDE SEQUENCE [LARGE SCALE GENOMIC DNA]</scope>
    <source>
        <strain evidence="4">Teg-2019</strain>
        <tissue evidence="4">Adductor muscle</tissue>
    </source>
</reference>
<feature type="domain" description="EF-hand" evidence="3">
    <location>
        <begin position="62"/>
        <end position="92"/>
    </location>
</feature>
<dbReference type="InterPro" id="IPR011992">
    <property type="entry name" value="EF-hand-dom_pair"/>
</dbReference>
<proteinExistence type="predicted"/>
<keyword evidence="5" id="KW-1185">Reference proteome</keyword>